<evidence type="ECO:0000313" key="10">
    <source>
        <dbReference type="Proteomes" id="UP000001822"/>
    </source>
</evidence>
<evidence type="ECO:0000256" key="7">
    <source>
        <dbReference type="SAM" id="SignalP"/>
    </source>
</evidence>
<dbReference type="PANTHER" id="PTHR22726">
    <property type="entry name" value="METALLOENDOPEPTIDASE OMA1"/>
    <property type="match status" value="1"/>
</dbReference>
<dbReference type="EMBL" id="CP000383">
    <property type="protein sequence ID" value="ABG59156.1"/>
    <property type="molecule type" value="Genomic_DNA"/>
</dbReference>
<dbReference type="RefSeq" id="WP_011585273.1">
    <property type="nucleotide sequence ID" value="NC_008255.1"/>
</dbReference>
<dbReference type="GO" id="GO:0004222">
    <property type="term" value="F:metalloendopeptidase activity"/>
    <property type="evidence" value="ECO:0007669"/>
    <property type="project" value="InterPro"/>
</dbReference>
<comment type="cofactor">
    <cofactor evidence="6">
        <name>Zn(2+)</name>
        <dbReference type="ChEBI" id="CHEBI:29105"/>
    </cofactor>
    <text evidence="6">Binds 1 zinc ion per subunit.</text>
</comment>
<accession>A0A6N4SRX1</accession>
<keyword evidence="1 6" id="KW-0645">Protease</keyword>
<feature type="domain" description="Peptidase M48" evidence="8">
    <location>
        <begin position="77"/>
        <end position="261"/>
    </location>
</feature>
<dbReference type="Proteomes" id="UP000001822">
    <property type="component" value="Chromosome"/>
</dbReference>
<keyword evidence="3 6" id="KW-0378">Hydrolase</keyword>
<dbReference type="PANTHER" id="PTHR22726:SF1">
    <property type="entry name" value="METALLOENDOPEPTIDASE OMA1, MITOCHONDRIAL"/>
    <property type="match status" value="1"/>
</dbReference>
<reference evidence="9 10" key="1">
    <citation type="journal article" date="2007" name="Appl. Environ. Microbiol.">
        <title>Genome sequence of the cellulolytic gliding bacterium Cytophaga hutchinsonii.</title>
        <authorList>
            <person name="Xie G."/>
            <person name="Bruce D.C."/>
            <person name="Challacombe J.F."/>
            <person name="Chertkov O."/>
            <person name="Detter J.C."/>
            <person name="Gilna P."/>
            <person name="Han C.S."/>
            <person name="Lucas S."/>
            <person name="Misra M."/>
            <person name="Myers G.L."/>
            <person name="Richardson P."/>
            <person name="Tapia R."/>
            <person name="Thayer N."/>
            <person name="Thompson L.S."/>
            <person name="Brettin T.S."/>
            <person name="Henrissat B."/>
            <person name="Wilson D.B."/>
            <person name="McBride M.J."/>
        </authorList>
    </citation>
    <scope>NUCLEOTIDE SEQUENCE [LARGE SCALE GENOMIC DNA]</scope>
    <source>
        <strain evidence="10">ATCC 33406 / DSM 1761 / CIP 103989 / NBRC 15051 / NCIMB 9469 / D465</strain>
    </source>
</reference>
<dbReference type="KEGG" id="chu:CHU_1890"/>
<evidence type="ECO:0000256" key="1">
    <source>
        <dbReference type="ARBA" id="ARBA00022670"/>
    </source>
</evidence>
<feature type="chain" id="PRO_5026794711" evidence="7">
    <location>
        <begin position="23"/>
        <end position="273"/>
    </location>
</feature>
<evidence type="ECO:0000256" key="4">
    <source>
        <dbReference type="ARBA" id="ARBA00022833"/>
    </source>
</evidence>
<dbReference type="GO" id="GO:0046872">
    <property type="term" value="F:metal ion binding"/>
    <property type="evidence" value="ECO:0007669"/>
    <property type="project" value="UniProtKB-KW"/>
</dbReference>
<evidence type="ECO:0000256" key="5">
    <source>
        <dbReference type="ARBA" id="ARBA00023049"/>
    </source>
</evidence>
<evidence type="ECO:0000259" key="8">
    <source>
        <dbReference type="Pfam" id="PF01435"/>
    </source>
</evidence>
<evidence type="ECO:0000256" key="2">
    <source>
        <dbReference type="ARBA" id="ARBA00022723"/>
    </source>
</evidence>
<evidence type="ECO:0000313" key="9">
    <source>
        <dbReference type="EMBL" id="ABG59156.1"/>
    </source>
</evidence>
<dbReference type="InterPro" id="IPR051156">
    <property type="entry name" value="Mito/Outer_Membr_Metalloprot"/>
</dbReference>
<evidence type="ECO:0000256" key="3">
    <source>
        <dbReference type="ARBA" id="ARBA00022801"/>
    </source>
</evidence>
<gene>
    <name evidence="9" type="ordered locus">CHU_1890</name>
</gene>
<dbReference type="InterPro" id="IPR001915">
    <property type="entry name" value="Peptidase_M48"/>
</dbReference>
<proteinExistence type="inferred from homology"/>
<organism evidence="9 10">
    <name type="scientific">Cytophaga hutchinsonii (strain ATCC 33406 / DSM 1761 / CIP 103989 / NBRC 15051 / NCIMB 9469 / D465)</name>
    <dbReference type="NCBI Taxonomy" id="269798"/>
    <lineage>
        <taxon>Bacteria</taxon>
        <taxon>Pseudomonadati</taxon>
        <taxon>Bacteroidota</taxon>
        <taxon>Cytophagia</taxon>
        <taxon>Cytophagales</taxon>
        <taxon>Cytophagaceae</taxon>
        <taxon>Cytophaga</taxon>
    </lineage>
</organism>
<keyword evidence="10" id="KW-1185">Reference proteome</keyword>
<keyword evidence="7" id="KW-0732">Signal</keyword>
<dbReference type="Pfam" id="PF01435">
    <property type="entry name" value="Peptidase_M48"/>
    <property type="match status" value="1"/>
</dbReference>
<evidence type="ECO:0000256" key="6">
    <source>
        <dbReference type="RuleBase" id="RU003983"/>
    </source>
</evidence>
<keyword evidence="2" id="KW-0479">Metal-binding</keyword>
<name>A0A6N4SRX1_CYTH3</name>
<keyword evidence="5 6" id="KW-0482">Metalloprotease</keyword>
<dbReference type="GO" id="GO:0051603">
    <property type="term" value="P:proteolysis involved in protein catabolic process"/>
    <property type="evidence" value="ECO:0007669"/>
    <property type="project" value="TreeGrafter"/>
</dbReference>
<feature type="signal peptide" evidence="7">
    <location>
        <begin position="1"/>
        <end position="22"/>
    </location>
</feature>
<keyword evidence="4 6" id="KW-0862">Zinc</keyword>
<dbReference type="GO" id="GO:0016020">
    <property type="term" value="C:membrane"/>
    <property type="evidence" value="ECO:0007669"/>
    <property type="project" value="TreeGrafter"/>
</dbReference>
<comment type="similarity">
    <text evidence="6">Belongs to the peptidase M48 family.</text>
</comment>
<dbReference type="Gene3D" id="3.30.2010.10">
    <property type="entry name" value="Metalloproteases ('zincins'), catalytic domain"/>
    <property type="match status" value="1"/>
</dbReference>
<dbReference type="AlphaFoldDB" id="A0A6N4SRX1"/>
<protein>
    <submittedName>
        <fullName evidence="9">Possible Zn-dependent protease</fullName>
    </submittedName>
</protein>
<dbReference type="OrthoDB" id="9810445at2"/>
<sequence>MWISKKIIYLTSAFLVTGAVYTACKSVAVTNRKQLSLVSESEMIKMSNEQYAQVIQQGPLSTNQAQVDMVKRVGNTIKAAVEKYMAEQGRSKELEGYNWEFNLIKNDSTVNAWCMPGGKVAFYTGIIPVCVDESGIAVVMGHEVAHAIAHHGNERMSQEIIAQTGGQVVDYALSTKSALTRQLFGTAYGAGAQYGVILPFSRKHESEADKMGLVFMAMAGYDPHVAVDFWKRMSAISGGQAPPEFMSTHPADSRRVADLEAYLPEALKYYHPK</sequence>
<dbReference type="CDD" id="cd07331">
    <property type="entry name" value="M48C_Oma1_like"/>
    <property type="match status" value="1"/>
</dbReference>